<dbReference type="PANTHER" id="PTHR10202:SF18">
    <property type="entry name" value="PRESENILIN-1"/>
    <property type="match status" value="1"/>
</dbReference>
<dbReference type="Proteomes" id="UP001434883">
    <property type="component" value="Unassembled WGS sequence"/>
</dbReference>
<comment type="caution">
    <text evidence="3">The sequence shown here is derived from an EMBL/GenBank/DDBJ whole genome shotgun (WGS) entry which is preliminary data.</text>
</comment>
<feature type="transmembrane region" description="Helical" evidence="2">
    <location>
        <begin position="70"/>
        <end position="88"/>
    </location>
</feature>
<gene>
    <name evidence="3" type="primary">PSEN1_2</name>
    <name evidence="3" type="ORF">XENOCAPTIV_030974</name>
</gene>
<keyword evidence="4" id="KW-1185">Reference proteome</keyword>
<organism evidence="3 4">
    <name type="scientific">Xenoophorus captivus</name>
    <dbReference type="NCBI Taxonomy" id="1517983"/>
    <lineage>
        <taxon>Eukaryota</taxon>
        <taxon>Metazoa</taxon>
        <taxon>Chordata</taxon>
        <taxon>Craniata</taxon>
        <taxon>Vertebrata</taxon>
        <taxon>Euteleostomi</taxon>
        <taxon>Actinopterygii</taxon>
        <taxon>Neopterygii</taxon>
        <taxon>Teleostei</taxon>
        <taxon>Neoteleostei</taxon>
        <taxon>Acanthomorphata</taxon>
        <taxon>Ovalentaria</taxon>
        <taxon>Atherinomorphae</taxon>
        <taxon>Cyprinodontiformes</taxon>
        <taxon>Goodeidae</taxon>
        <taxon>Xenoophorus</taxon>
    </lineage>
</organism>
<feature type="region of interest" description="Disordered" evidence="1">
    <location>
        <begin position="1"/>
        <end position="58"/>
    </location>
</feature>
<protein>
    <submittedName>
        <fullName evidence="3">Presenilin-1</fullName>
    </submittedName>
</protein>
<evidence type="ECO:0000256" key="2">
    <source>
        <dbReference type="SAM" id="Phobius"/>
    </source>
</evidence>
<evidence type="ECO:0000313" key="3">
    <source>
        <dbReference type="EMBL" id="MEQ2209503.1"/>
    </source>
</evidence>
<proteinExistence type="predicted"/>
<feature type="transmembrane region" description="Helical" evidence="2">
    <location>
        <begin position="122"/>
        <end position="143"/>
    </location>
</feature>
<dbReference type="EMBL" id="JAHRIN010051403">
    <property type="protein sequence ID" value="MEQ2209503.1"/>
    <property type="molecule type" value="Genomic_DNA"/>
</dbReference>
<reference evidence="3 4" key="1">
    <citation type="submission" date="2021-06" db="EMBL/GenBank/DDBJ databases">
        <authorList>
            <person name="Palmer J.M."/>
        </authorList>
    </citation>
    <scope>NUCLEOTIDE SEQUENCE [LARGE SCALE GENOMIC DNA]</scope>
    <source>
        <strain evidence="3 4">XC_2019</strain>
        <tissue evidence="3">Muscle</tissue>
    </source>
</reference>
<name>A0ABV0RPH2_9TELE</name>
<keyword evidence="2" id="KW-0472">Membrane</keyword>
<dbReference type="PANTHER" id="PTHR10202">
    <property type="entry name" value="PRESENILIN"/>
    <property type="match status" value="1"/>
</dbReference>
<keyword evidence="2" id="KW-0812">Transmembrane</keyword>
<feature type="compositionally biased region" description="Polar residues" evidence="1">
    <location>
        <begin position="33"/>
        <end position="47"/>
    </location>
</feature>
<evidence type="ECO:0000313" key="4">
    <source>
        <dbReference type="Proteomes" id="UP001434883"/>
    </source>
</evidence>
<feature type="compositionally biased region" description="Polar residues" evidence="1">
    <location>
        <begin position="1"/>
        <end position="11"/>
    </location>
</feature>
<feature type="compositionally biased region" description="Gly residues" evidence="1">
    <location>
        <begin position="12"/>
        <end position="32"/>
    </location>
</feature>
<dbReference type="InterPro" id="IPR001108">
    <property type="entry name" value="Peptidase_A22A"/>
</dbReference>
<accession>A0ABV0RPH2</accession>
<sequence length="157" mass="16906">MEAPVTTQRSRGGSGAGADDGGGGDGGGGSGNGTSTEQNGQPPSTRPAQIVESEEEEDEEMTLKYGAKHVIMLFVPVTLCMVVVVATIKSVSFYTRNDGQRLIYTPFPEETDTVAQRAVNSILNATIMITVIIVMTLVLVLLYKYRCYKVQTKAWII</sequence>
<evidence type="ECO:0000256" key="1">
    <source>
        <dbReference type="SAM" id="MobiDB-lite"/>
    </source>
</evidence>
<dbReference type="Pfam" id="PF01080">
    <property type="entry name" value="Presenilin"/>
    <property type="match status" value="1"/>
</dbReference>
<keyword evidence="2" id="KW-1133">Transmembrane helix</keyword>